<proteinExistence type="predicted"/>
<dbReference type="AlphaFoldDB" id="A0A1J1I7C1"/>
<dbReference type="Proteomes" id="UP000183832">
    <property type="component" value="Unassembled WGS sequence"/>
</dbReference>
<sequence length="86" mass="10184">MTHEKIKRNAAGLFKAAFNKFHFLSQRNERKALVMKLNIKHIKSDMKCAFSVHSNEAFSPYCHKLRSHRISKRDLQMSSRLFQEAY</sequence>
<accession>A0A1J1I7C1</accession>
<gene>
    <name evidence="1" type="ORF">CLUMA_CG008945</name>
</gene>
<evidence type="ECO:0000313" key="1">
    <source>
        <dbReference type="EMBL" id="CRK95476.1"/>
    </source>
</evidence>
<dbReference type="EMBL" id="CVRI01000042">
    <property type="protein sequence ID" value="CRK95476.1"/>
    <property type="molecule type" value="Genomic_DNA"/>
</dbReference>
<reference evidence="1 2" key="1">
    <citation type="submission" date="2015-04" db="EMBL/GenBank/DDBJ databases">
        <authorList>
            <person name="Syromyatnikov M.Y."/>
            <person name="Popov V.N."/>
        </authorList>
    </citation>
    <scope>NUCLEOTIDE SEQUENCE [LARGE SCALE GENOMIC DNA]</scope>
</reference>
<keyword evidence="2" id="KW-1185">Reference proteome</keyword>
<protein>
    <submittedName>
        <fullName evidence="1">CLUMA_CG008945, isoform A</fullName>
    </submittedName>
</protein>
<organism evidence="1 2">
    <name type="scientific">Clunio marinus</name>
    <dbReference type="NCBI Taxonomy" id="568069"/>
    <lineage>
        <taxon>Eukaryota</taxon>
        <taxon>Metazoa</taxon>
        <taxon>Ecdysozoa</taxon>
        <taxon>Arthropoda</taxon>
        <taxon>Hexapoda</taxon>
        <taxon>Insecta</taxon>
        <taxon>Pterygota</taxon>
        <taxon>Neoptera</taxon>
        <taxon>Endopterygota</taxon>
        <taxon>Diptera</taxon>
        <taxon>Nematocera</taxon>
        <taxon>Chironomoidea</taxon>
        <taxon>Chironomidae</taxon>
        <taxon>Clunio</taxon>
    </lineage>
</organism>
<name>A0A1J1I7C1_9DIPT</name>
<evidence type="ECO:0000313" key="2">
    <source>
        <dbReference type="Proteomes" id="UP000183832"/>
    </source>
</evidence>